<keyword evidence="1" id="KW-0812">Transmembrane</keyword>
<evidence type="ECO:0000313" key="2">
    <source>
        <dbReference type="EMBL" id="RRR20447.1"/>
    </source>
</evidence>
<keyword evidence="3" id="KW-1185">Reference proteome</keyword>
<evidence type="ECO:0000313" key="3">
    <source>
        <dbReference type="Proteomes" id="UP000274327"/>
    </source>
</evidence>
<keyword evidence="1" id="KW-1133">Transmembrane helix</keyword>
<sequence length="140" mass="16310">MSDQLTTRLLVSAGLTLVGVFCLAYTAWARRGRSERARAWMGDEFGERLRDERWAVLGASMFGVMCLCFAAFVLPVVGIYLGLVTLPLAALSFVLFLWAMMYFIPLPDLFYPRWARPLRERNRRVEAAWKRGFRRRRKER</sequence>
<feature type="transmembrane region" description="Helical" evidence="1">
    <location>
        <begin position="6"/>
        <end position="28"/>
    </location>
</feature>
<keyword evidence="1" id="KW-0472">Membrane</keyword>
<name>A0A3R8QWN3_9MICO</name>
<evidence type="ECO:0000256" key="1">
    <source>
        <dbReference type="SAM" id="Phobius"/>
    </source>
</evidence>
<feature type="transmembrane region" description="Helical" evidence="1">
    <location>
        <begin position="89"/>
        <end position="111"/>
    </location>
</feature>
<proteinExistence type="predicted"/>
<reference evidence="2 3" key="1">
    <citation type="submission" date="2018-07" db="EMBL/GenBank/DDBJ databases">
        <title>Brachybacteriurn paraconglorneratum KCTC 9916.</title>
        <authorList>
            <person name="Li Y."/>
        </authorList>
    </citation>
    <scope>NUCLEOTIDE SEQUENCE [LARGE SCALE GENOMIC DNA]</scope>
    <source>
        <strain evidence="2 3">KCTC 9916</strain>
    </source>
</reference>
<dbReference type="EMBL" id="QOCI01000001">
    <property type="protein sequence ID" value="RRR20447.1"/>
    <property type="molecule type" value="Genomic_DNA"/>
</dbReference>
<dbReference type="Proteomes" id="UP000274327">
    <property type="component" value="Unassembled WGS sequence"/>
</dbReference>
<organism evidence="2 3">
    <name type="scientific">Brachybacterium paraconglomeratum</name>
    <dbReference type="NCBI Taxonomy" id="173362"/>
    <lineage>
        <taxon>Bacteria</taxon>
        <taxon>Bacillati</taxon>
        <taxon>Actinomycetota</taxon>
        <taxon>Actinomycetes</taxon>
        <taxon>Micrococcales</taxon>
        <taxon>Dermabacteraceae</taxon>
        <taxon>Brachybacterium</taxon>
    </lineage>
</organism>
<dbReference type="GeneID" id="78120074"/>
<dbReference type="RefSeq" id="WP_126984816.1">
    <property type="nucleotide sequence ID" value="NZ_JALXWX010000022.1"/>
</dbReference>
<protein>
    <submittedName>
        <fullName evidence="2">Uncharacterized protein</fullName>
    </submittedName>
</protein>
<comment type="caution">
    <text evidence="2">The sequence shown here is derived from an EMBL/GenBank/DDBJ whole genome shotgun (WGS) entry which is preliminary data.</text>
</comment>
<gene>
    <name evidence="2" type="ORF">DS079_03400</name>
</gene>
<feature type="transmembrane region" description="Helical" evidence="1">
    <location>
        <begin position="54"/>
        <end position="83"/>
    </location>
</feature>
<accession>A0A3R8QWN3</accession>
<dbReference type="AlphaFoldDB" id="A0A3R8QWN3"/>